<evidence type="ECO:0000313" key="3">
    <source>
        <dbReference type="Proteomes" id="UP000183174"/>
    </source>
</evidence>
<dbReference type="EMBL" id="FMAE01000006">
    <property type="protein sequence ID" value="SCB41602.1"/>
    <property type="molecule type" value="Genomic_DNA"/>
</dbReference>
<reference evidence="2 3" key="1">
    <citation type="submission" date="2016-08" db="EMBL/GenBank/DDBJ databases">
        <authorList>
            <person name="Seilhamer J.J."/>
        </authorList>
    </citation>
    <scope>NUCLEOTIDE SEQUENCE [LARGE SCALE GENOMIC DNA]</scope>
    <source>
        <strain evidence="2 3">CCBAU 10071</strain>
    </source>
</reference>
<protein>
    <submittedName>
        <fullName evidence="2">Methyltransferase domain-containing protein</fullName>
    </submittedName>
</protein>
<gene>
    <name evidence="2" type="ORF">GA0061099_1006580</name>
</gene>
<accession>A0A1C3WND5</accession>
<feature type="domain" description="Methyltransferase" evidence="1">
    <location>
        <begin position="13"/>
        <end position="108"/>
    </location>
</feature>
<dbReference type="GO" id="GO:0008168">
    <property type="term" value="F:methyltransferase activity"/>
    <property type="evidence" value="ECO:0007669"/>
    <property type="project" value="UniProtKB-KW"/>
</dbReference>
<dbReference type="Proteomes" id="UP000183174">
    <property type="component" value="Unassembled WGS sequence"/>
</dbReference>
<evidence type="ECO:0000313" key="2">
    <source>
        <dbReference type="EMBL" id="SCB41602.1"/>
    </source>
</evidence>
<dbReference type="SUPFAM" id="SSF53335">
    <property type="entry name" value="S-adenosyl-L-methionine-dependent methyltransferases"/>
    <property type="match status" value="1"/>
</dbReference>
<sequence>MIRAAGSDRDTTIIDVGGGASRLVDALLQDGYRDIAVLDLSANALAAAKKRIGPAASTVDWIVADATTWRPTRTYDVWHDRAAFHFLTDPRDRVAYVERLRSAVRPGGHVIIATFAPDGPEKCSGLPVQRHDSASLAAELGPEFKLVETRSETHHTPWHSTQAFQFSRFRRQK</sequence>
<evidence type="ECO:0000259" key="1">
    <source>
        <dbReference type="Pfam" id="PF13649"/>
    </source>
</evidence>
<dbReference type="RefSeq" id="WP_225137168.1">
    <property type="nucleotide sequence ID" value="NZ_FMAE01000006.1"/>
</dbReference>
<dbReference type="InterPro" id="IPR029063">
    <property type="entry name" value="SAM-dependent_MTases_sf"/>
</dbReference>
<organism evidence="2 3">
    <name type="scientific">Bradyrhizobium yuanmingense</name>
    <dbReference type="NCBI Taxonomy" id="108015"/>
    <lineage>
        <taxon>Bacteria</taxon>
        <taxon>Pseudomonadati</taxon>
        <taxon>Pseudomonadota</taxon>
        <taxon>Alphaproteobacteria</taxon>
        <taxon>Hyphomicrobiales</taxon>
        <taxon>Nitrobacteraceae</taxon>
        <taxon>Bradyrhizobium</taxon>
    </lineage>
</organism>
<dbReference type="PANTHER" id="PTHR12843:SF5">
    <property type="entry name" value="EEF1A LYSINE METHYLTRANSFERASE 2"/>
    <property type="match status" value="1"/>
</dbReference>
<name>A0A1C3WND5_9BRAD</name>
<keyword evidence="2" id="KW-0489">Methyltransferase</keyword>
<proteinExistence type="predicted"/>
<dbReference type="Pfam" id="PF13649">
    <property type="entry name" value="Methyltransf_25"/>
    <property type="match status" value="1"/>
</dbReference>
<dbReference type="GO" id="GO:0032259">
    <property type="term" value="P:methylation"/>
    <property type="evidence" value="ECO:0007669"/>
    <property type="project" value="UniProtKB-KW"/>
</dbReference>
<dbReference type="PANTHER" id="PTHR12843">
    <property type="entry name" value="PROTEIN-LYSINE N-METHYLTRANSFERASE METTL10"/>
    <property type="match status" value="1"/>
</dbReference>
<dbReference type="AlphaFoldDB" id="A0A1C3WND5"/>
<dbReference type="Gene3D" id="3.40.50.150">
    <property type="entry name" value="Vaccinia Virus protein VP39"/>
    <property type="match status" value="1"/>
</dbReference>
<dbReference type="CDD" id="cd02440">
    <property type="entry name" value="AdoMet_MTases"/>
    <property type="match status" value="1"/>
</dbReference>
<dbReference type="InterPro" id="IPR041698">
    <property type="entry name" value="Methyltransf_25"/>
</dbReference>
<keyword evidence="2" id="KW-0808">Transferase</keyword>